<gene>
    <name evidence="2" type="ORF">CKAH01_00589</name>
</gene>
<dbReference type="EMBL" id="VYYT01000112">
    <property type="protein sequence ID" value="KAK2768982.1"/>
    <property type="molecule type" value="Genomic_DNA"/>
</dbReference>
<keyword evidence="3" id="KW-1185">Reference proteome</keyword>
<sequence>MVTAAGAAGAAASRRPVGAAQFVANEEAATMTWEGVNLQVPPYISNRPSFLPTSPSNPSNRGATLSLIRLLTSTYLRAELSDEALAGLEQLGGQPLRPRVPNWGEQRPWSTVQRDNVASTSSIRNGTIQWENGPSLLSPPQVTPAGTGPKKAQGVKRCPKT</sequence>
<name>A0AAE0D904_COLKA</name>
<reference evidence="2" key="1">
    <citation type="submission" date="2023-02" db="EMBL/GenBank/DDBJ databases">
        <title>Colletotrichum kahawae CIFC_Que2 genome sequencing and assembly.</title>
        <authorList>
            <person name="Baroncelli R."/>
        </authorList>
    </citation>
    <scope>NUCLEOTIDE SEQUENCE</scope>
    <source>
        <strain evidence="2">CIFC_Que2</strain>
    </source>
</reference>
<organism evidence="2 3">
    <name type="scientific">Colletotrichum kahawae</name>
    <name type="common">Coffee berry disease fungus</name>
    <dbReference type="NCBI Taxonomy" id="34407"/>
    <lineage>
        <taxon>Eukaryota</taxon>
        <taxon>Fungi</taxon>
        <taxon>Dikarya</taxon>
        <taxon>Ascomycota</taxon>
        <taxon>Pezizomycotina</taxon>
        <taxon>Sordariomycetes</taxon>
        <taxon>Hypocreomycetidae</taxon>
        <taxon>Glomerellales</taxon>
        <taxon>Glomerellaceae</taxon>
        <taxon>Colletotrichum</taxon>
        <taxon>Colletotrichum gloeosporioides species complex</taxon>
    </lineage>
</organism>
<feature type="compositionally biased region" description="Polar residues" evidence="1">
    <location>
        <begin position="108"/>
        <end position="132"/>
    </location>
</feature>
<proteinExistence type="predicted"/>
<protein>
    <submittedName>
        <fullName evidence="2">Uncharacterized protein</fullName>
    </submittedName>
</protein>
<dbReference type="AlphaFoldDB" id="A0AAE0D904"/>
<feature type="region of interest" description="Disordered" evidence="1">
    <location>
        <begin position="93"/>
        <end position="161"/>
    </location>
</feature>
<evidence type="ECO:0000256" key="1">
    <source>
        <dbReference type="SAM" id="MobiDB-lite"/>
    </source>
</evidence>
<evidence type="ECO:0000313" key="3">
    <source>
        <dbReference type="Proteomes" id="UP001281614"/>
    </source>
</evidence>
<dbReference type="Proteomes" id="UP001281614">
    <property type="component" value="Unassembled WGS sequence"/>
</dbReference>
<evidence type="ECO:0000313" key="2">
    <source>
        <dbReference type="EMBL" id="KAK2768982.1"/>
    </source>
</evidence>
<accession>A0AAE0D904</accession>
<comment type="caution">
    <text evidence="2">The sequence shown here is derived from an EMBL/GenBank/DDBJ whole genome shotgun (WGS) entry which is preliminary data.</text>
</comment>